<dbReference type="InterPro" id="IPR002890">
    <property type="entry name" value="MG2"/>
</dbReference>
<dbReference type="EMBL" id="CP036316">
    <property type="protein sequence ID" value="QDT64656.1"/>
    <property type="molecule type" value="Genomic_DNA"/>
</dbReference>
<dbReference type="GO" id="GO:0004866">
    <property type="term" value="F:endopeptidase inhibitor activity"/>
    <property type="evidence" value="ECO:0007669"/>
    <property type="project" value="InterPro"/>
</dbReference>
<dbReference type="InterPro" id="IPR001599">
    <property type="entry name" value="Macroglobln_a2"/>
</dbReference>
<comment type="similarity">
    <text evidence="1">Belongs to the protease inhibitor I39 (alpha-2-macroglobulin) family. Bacterial alpha-2-macroglobulin subfamily.</text>
</comment>
<feature type="domain" description="Alpha-2-macroglobulin" evidence="5">
    <location>
        <begin position="1324"/>
        <end position="1414"/>
    </location>
</feature>
<feature type="domain" description="Alpha-2-macroglobulin bait region" evidence="4">
    <location>
        <begin position="1034"/>
        <end position="1175"/>
    </location>
</feature>
<dbReference type="InterPro" id="IPR013783">
    <property type="entry name" value="Ig-like_fold"/>
</dbReference>
<keyword evidence="7" id="KW-1185">Reference proteome</keyword>
<sequence precursor="true">MSAARSALSVSFLIVCFAFCLFTMRTADSAKPEDAQQQLREEAAKSFKDGNWKEAFDKYEQLTTSQDNSGKQLANEFENAIRCLRQLGRQADVDEYREKVIAAHAGEPHLLQEAANSLLNGMHYGYLIGEEFHRGYRDARGEWVEATERDRVRALQLLLQGAPHVEKLETKAAQQNYFYTAEQALLNGRSGYMAWKLQELTDLSELPDFLRQQNRRWGWNPSPNRGAPVDADGNPVYHHLPEHWEEAKSDGERYRWVLEKQKQVYPEMADAVDYRFADFLRSQFGVPTIRSWEGYARLIERTDASANGDEADSSKAANKYALHTLSDDETIAKLANGVQRFTLPDEFNFMLIYKRLAEGNSYASSAMERLAHVYLDRRQFPRAADQWRQTIDRFGKGGTGYRQKQLDQIVGNWCMFENVQLQSAGQPAKIDLRFRNGKDLQLKAYRIKIEELIQDVKAYLKSAPRNVDWNKINIDRIGYRLVYENEKKYRGAVEAEWEVKLNPRDGHVDTRKTIDTPLKESGAYLVEGTIDGGNTSRIVLWLADTAIVKKQLNNEVMYFVADALTGEPISRVNVEFFGWRWDRRNSGRNVVSTDNFAERTDADGMIMLDQNRQSNRYQWLTIARTTNGRFGFLGFSGVWYGRMHQAEYQQNKAILITDRPVYRPDQTVKYKFWVRRADYSLGDDVSTFAGQSFTVRMTDPKGEQVLEKTFQADEYGGFEGEWVAPLDATLGSYRLHIINRGDVHGGGSFRLEEYKKPEFEVTVDAPSEPVKLGEEITATIRANYYFGSPVTEAKVRYTVKREDYDTVWYPPMPWDWFYGNGYWWFAPDYAWYPGWGEWGCRAPRPTWWWAPQNPPELVAEDEVEIGPDGTVEVKIDTSIAAALFDDRDHKYVITAEVTDASRRTITGSGSVLAPRKPFEVFAWVDRGFFRTGDTVTAHFKAQTADRNPVQGSGKLTLLKVTHDEEGNITEEEVESWDLATGEDGTSSQQFVTANAGQFRLKYVVTSKAGETVEGGYVFNVLGEDTDAEYRFQDLELLVDQREYQPGDTAKLLVGTQRKDSTVLVFVRPTNNVYPKPQLLQLTGNSSVVDVAINKKDMPNIFVEVMSVSDGKVHVVAKEFFIPPEKRVLNVEIEPSSDAYLPGEDATVKVRVTGENGEPVTGSLAMTIYDQSVDYISGGTNVPEIREHFWKWRRSHQPRTEHNLNRWSSQLLKRGEQGMGYLGAFGDIAEKEFADRGGNELLQSRSENRALRKSSFEAVAGGLALPQSAPLAASAVADEADFAFEAKGEAQNGRRREIGKDKAGGGGGGEAPLAEATVRKEFADTAYWNGSITLDQGGEATIELKMPENLTGWKIATWAMSHGTRVGAGEAKVVTRKNVLVRLQAPRFFTETDEVVLSANVHNYLDEAKLATVLLELGGDTLAAVDSLSHQVEVPAQGEVRVDWLVRAVAPGEATVTMKALTDTESDAMQMTFPVQEHGSERMESFTGIMREGDESNLVNFSIPEKRRPEDTRIQVRFSPSLASAMVDALPYLAAYPYGCTEQTLNRFLPTVLTQRILQRMDVDLEEVRNKTTNLNAQELGDPEERAKRWKQRRWGPEQNPVFDAGEVENMVKAGVTRLTNMQSSDGGWGWFGGSHRSSPHLTAIVVHGLHLAQENDVAIVPGVLDSGVNWLKKYQAEQLQLLKAGEQDPKPQRYKLHADNLDAFVQMVLVENGQPSEEMSTYLYRDRLKLSVYALSMFGLTLYEQQATERLAMVRKNIEQYLVVDDENSTAYLRLPNSGWWYWYGSDIEANSYYLKLLNKVDPHSDIAPRLVKYILNNRKHATYWNSTRDTAVAIEALAEYVTASGESSPDLTVEVWFDGVKEKEVHVTSENLFTFDNTFEIFGSAVDAGEHTIELKRKGRGPLYWNTYVTTFNKEDFIPKAGLEIKVERRAYKLTAKDQTTSVRGSSGQAIDQKIEAFDREELSNDSELVSGDLVEIELIIESKNDYEYLAFEDMKAAGFEPVDVRSGYTGNSLRAYQEMRDNRVVFFIERLPRGRHSVKYRTRAEVPGRFSALPTKAFAMYAPELKANSDEWKIAIADE</sequence>
<feature type="region of interest" description="Disordered" evidence="2">
    <location>
        <begin position="1286"/>
        <end position="1311"/>
    </location>
</feature>
<dbReference type="SMART" id="SM01360">
    <property type="entry name" value="A2M"/>
    <property type="match status" value="1"/>
</dbReference>
<dbReference type="Pfam" id="PF00207">
    <property type="entry name" value="A2M"/>
    <property type="match status" value="1"/>
</dbReference>
<dbReference type="SMART" id="SM01359">
    <property type="entry name" value="A2M_N_2"/>
    <property type="match status" value="1"/>
</dbReference>
<feature type="region of interest" description="Disordered" evidence="2">
    <location>
        <begin position="1582"/>
        <end position="1601"/>
    </location>
</feature>
<dbReference type="InterPro" id="IPR041555">
    <property type="entry name" value="MG3"/>
</dbReference>
<evidence type="ECO:0000313" key="7">
    <source>
        <dbReference type="Proteomes" id="UP000319976"/>
    </source>
</evidence>
<reference evidence="6 7" key="1">
    <citation type="submission" date="2019-02" db="EMBL/GenBank/DDBJ databases">
        <title>Deep-cultivation of Planctomycetes and their phenomic and genomic characterization uncovers novel biology.</title>
        <authorList>
            <person name="Wiegand S."/>
            <person name="Jogler M."/>
            <person name="Boedeker C."/>
            <person name="Pinto D."/>
            <person name="Vollmers J."/>
            <person name="Rivas-Marin E."/>
            <person name="Kohn T."/>
            <person name="Peeters S.H."/>
            <person name="Heuer A."/>
            <person name="Rast P."/>
            <person name="Oberbeckmann S."/>
            <person name="Bunk B."/>
            <person name="Jeske O."/>
            <person name="Meyerdierks A."/>
            <person name="Storesund J.E."/>
            <person name="Kallscheuer N."/>
            <person name="Luecker S."/>
            <person name="Lage O.M."/>
            <person name="Pohl T."/>
            <person name="Merkel B.J."/>
            <person name="Hornburger P."/>
            <person name="Mueller R.-W."/>
            <person name="Bruemmer F."/>
            <person name="Labrenz M."/>
            <person name="Spormann A.M."/>
            <person name="Op den Camp H."/>
            <person name="Overmann J."/>
            <person name="Amann R."/>
            <person name="Jetten M.S.M."/>
            <person name="Mascher T."/>
            <person name="Medema M.H."/>
            <person name="Devos D.P."/>
            <person name="Kaster A.-K."/>
            <person name="Ovreas L."/>
            <person name="Rohde M."/>
            <person name="Galperin M.Y."/>
            <person name="Jogler C."/>
        </authorList>
    </citation>
    <scope>NUCLEOTIDE SEQUENCE [LARGE SCALE GENOMIC DNA]</scope>
    <source>
        <strain evidence="6 7">V22</strain>
    </source>
</reference>
<dbReference type="InterPro" id="IPR011625">
    <property type="entry name" value="A2M_N_BRD"/>
</dbReference>
<accession>A0A517T8E4</accession>
<dbReference type="InterPro" id="IPR051802">
    <property type="entry name" value="YfhM-like"/>
</dbReference>
<dbReference type="SMART" id="SM01419">
    <property type="entry name" value="Thiol-ester_cl"/>
    <property type="match status" value="1"/>
</dbReference>
<dbReference type="InterPro" id="IPR011626">
    <property type="entry name" value="Alpha-macroglobulin_TED"/>
</dbReference>
<dbReference type="Gene3D" id="1.25.40.10">
    <property type="entry name" value="Tetratricopeptide repeat domain"/>
    <property type="match status" value="1"/>
</dbReference>
<dbReference type="InterPro" id="IPR008930">
    <property type="entry name" value="Terpenoid_cyclase/PrenylTrfase"/>
</dbReference>
<evidence type="ECO:0000259" key="4">
    <source>
        <dbReference type="SMART" id="SM01359"/>
    </source>
</evidence>
<feature type="chain" id="PRO_5021781460" evidence="3">
    <location>
        <begin position="28"/>
        <end position="2081"/>
    </location>
</feature>
<protein>
    <submittedName>
        <fullName evidence="6">MG2 domain protein</fullName>
    </submittedName>
</protein>
<dbReference type="Pfam" id="PF07703">
    <property type="entry name" value="A2M_BRD"/>
    <property type="match status" value="1"/>
</dbReference>
<dbReference type="Pfam" id="PF17791">
    <property type="entry name" value="MG3"/>
    <property type="match status" value="1"/>
</dbReference>
<feature type="signal peptide" evidence="3">
    <location>
        <begin position="1"/>
        <end position="27"/>
    </location>
</feature>
<dbReference type="KEGG" id="chya:V22_18960"/>
<name>A0A517T8E4_9PLAN</name>
<dbReference type="Gene3D" id="2.60.40.10">
    <property type="entry name" value="Immunoglobulins"/>
    <property type="match status" value="1"/>
</dbReference>
<dbReference type="InterPro" id="IPR047565">
    <property type="entry name" value="Alpha-macroglob_thiol-ester_cl"/>
</dbReference>
<evidence type="ECO:0000313" key="6">
    <source>
        <dbReference type="EMBL" id="QDT64656.1"/>
    </source>
</evidence>
<gene>
    <name evidence="6" type="ORF">V22_18960</name>
</gene>
<evidence type="ECO:0000259" key="5">
    <source>
        <dbReference type="SMART" id="SM01360"/>
    </source>
</evidence>
<evidence type="ECO:0000256" key="2">
    <source>
        <dbReference type="SAM" id="MobiDB-lite"/>
    </source>
</evidence>
<dbReference type="InterPro" id="IPR011990">
    <property type="entry name" value="TPR-like_helical_dom_sf"/>
</dbReference>
<dbReference type="GO" id="GO:0005615">
    <property type="term" value="C:extracellular space"/>
    <property type="evidence" value="ECO:0007669"/>
    <property type="project" value="InterPro"/>
</dbReference>
<dbReference type="Pfam" id="PF17973">
    <property type="entry name" value="bMG10"/>
    <property type="match status" value="1"/>
</dbReference>
<evidence type="ECO:0000256" key="1">
    <source>
        <dbReference type="ARBA" id="ARBA00010556"/>
    </source>
</evidence>
<dbReference type="SUPFAM" id="SSF48239">
    <property type="entry name" value="Terpenoid cyclases/Protein prenyltransferases"/>
    <property type="match status" value="1"/>
</dbReference>
<dbReference type="RefSeq" id="WP_197440043.1">
    <property type="nucleotide sequence ID" value="NZ_CP036316.1"/>
</dbReference>
<dbReference type="Gene3D" id="1.50.10.20">
    <property type="match status" value="1"/>
</dbReference>
<dbReference type="PANTHER" id="PTHR40094">
    <property type="entry name" value="ALPHA-2-MACROGLOBULIN HOMOLOG"/>
    <property type="match status" value="1"/>
</dbReference>
<dbReference type="CDD" id="cd02891">
    <property type="entry name" value="A2M_like"/>
    <property type="match status" value="1"/>
</dbReference>
<dbReference type="Pfam" id="PF01835">
    <property type="entry name" value="MG2"/>
    <property type="match status" value="1"/>
</dbReference>
<dbReference type="InterPro" id="IPR041246">
    <property type="entry name" value="Bact_MG10"/>
</dbReference>
<dbReference type="Pfam" id="PF07678">
    <property type="entry name" value="TED_complement"/>
    <property type="match status" value="1"/>
</dbReference>
<evidence type="ECO:0000256" key="3">
    <source>
        <dbReference type="SAM" id="SignalP"/>
    </source>
</evidence>
<dbReference type="Gene3D" id="2.60.40.1930">
    <property type="match status" value="1"/>
</dbReference>
<dbReference type="PANTHER" id="PTHR40094:SF1">
    <property type="entry name" value="UBIQUITIN DOMAIN-CONTAINING PROTEIN"/>
    <property type="match status" value="1"/>
</dbReference>
<feature type="compositionally biased region" description="Basic and acidic residues" evidence="2">
    <location>
        <begin position="1286"/>
        <end position="1302"/>
    </location>
</feature>
<proteinExistence type="inferred from homology"/>
<organism evidence="6 7">
    <name type="scientific">Calycomorphotria hydatis</name>
    <dbReference type="NCBI Taxonomy" id="2528027"/>
    <lineage>
        <taxon>Bacteria</taxon>
        <taxon>Pseudomonadati</taxon>
        <taxon>Planctomycetota</taxon>
        <taxon>Planctomycetia</taxon>
        <taxon>Planctomycetales</taxon>
        <taxon>Planctomycetaceae</taxon>
        <taxon>Calycomorphotria</taxon>
    </lineage>
</organism>
<keyword evidence="3" id="KW-0732">Signal</keyword>
<dbReference type="Proteomes" id="UP000319976">
    <property type="component" value="Chromosome"/>
</dbReference>